<dbReference type="InterPro" id="IPR029068">
    <property type="entry name" value="Glyas_Bleomycin-R_OHBP_Dase"/>
</dbReference>
<organism evidence="3 4">
    <name type="scientific">Arcicella lustrica</name>
    <dbReference type="NCBI Taxonomy" id="2984196"/>
    <lineage>
        <taxon>Bacteria</taxon>
        <taxon>Pseudomonadati</taxon>
        <taxon>Bacteroidota</taxon>
        <taxon>Cytophagia</taxon>
        <taxon>Cytophagales</taxon>
        <taxon>Flectobacillaceae</taxon>
        <taxon>Arcicella</taxon>
    </lineage>
</organism>
<keyword evidence="1" id="KW-0479">Metal-binding</keyword>
<protein>
    <submittedName>
        <fullName evidence="3">VOC family protein</fullName>
    </submittedName>
</protein>
<gene>
    <name evidence="3" type="ORF">VB798_24140</name>
</gene>
<dbReference type="Gene3D" id="3.10.180.10">
    <property type="entry name" value="2,3-Dihydroxybiphenyl 1,2-Dioxygenase, domain 1"/>
    <property type="match status" value="1"/>
</dbReference>
<dbReference type="InterPro" id="IPR051785">
    <property type="entry name" value="MMCE/EMCE_epimerase"/>
</dbReference>
<evidence type="ECO:0000259" key="2">
    <source>
        <dbReference type="PROSITE" id="PS51819"/>
    </source>
</evidence>
<dbReference type="Proteomes" id="UP001302222">
    <property type="component" value="Unassembled WGS sequence"/>
</dbReference>
<evidence type="ECO:0000313" key="4">
    <source>
        <dbReference type="Proteomes" id="UP001302222"/>
    </source>
</evidence>
<dbReference type="RefSeq" id="WP_323689810.1">
    <property type="nucleotide sequence ID" value="NZ_JAYGIM010000027.1"/>
</dbReference>
<name>A0ABU5SQW9_9BACT</name>
<proteinExistence type="predicted"/>
<dbReference type="CDD" id="cd06587">
    <property type="entry name" value="VOC"/>
    <property type="match status" value="1"/>
</dbReference>
<evidence type="ECO:0000256" key="1">
    <source>
        <dbReference type="ARBA" id="ARBA00022723"/>
    </source>
</evidence>
<evidence type="ECO:0000313" key="3">
    <source>
        <dbReference type="EMBL" id="MEA5429706.1"/>
    </source>
</evidence>
<keyword evidence="4" id="KW-1185">Reference proteome</keyword>
<dbReference type="EMBL" id="JAYGIM010000027">
    <property type="protein sequence ID" value="MEA5429706.1"/>
    <property type="molecule type" value="Genomic_DNA"/>
</dbReference>
<dbReference type="PANTHER" id="PTHR43048:SF6">
    <property type="entry name" value="BLR8189 PROTEIN"/>
    <property type="match status" value="1"/>
</dbReference>
<dbReference type="SUPFAM" id="SSF54593">
    <property type="entry name" value="Glyoxalase/Bleomycin resistance protein/Dihydroxybiphenyl dioxygenase"/>
    <property type="match status" value="1"/>
</dbReference>
<dbReference type="InterPro" id="IPR037523">
    <property type="entry name" value="VOC_core"/>
</dbReference>
<dbReference type="PROSITE" id="PS51819">
    <property type="entry name" value="VOC"/>
    <property type="match status" value="1"/>
</dbReference>
<dbReference type="PANTHER" id="PTHR43048">
    <property type="entry name" value="METHYLMALONYL-COA EPIMERASE"/>
    <property type="match status" value="1"/>
</dbReference>
<dbReference type="InterPro" id="IPR004360">
    <property type="entry name" value="Glyas_Fos-R_dOase_dom"/>
</dbReference>
<sequence length="153" mass="17317">MENVTIKIPAKNTQSMFSTMRGAHVALRVPNYEQTKNWYIEKLDFRLLHEWPFGDLQLAYLAPANDDNFWIELLAGGNPEPKANYADLNESLHPSGYHHICMDVKSVDETLAELSKRGVTILGEPFDLPVIGKRLGFFSDLWGNVIELAEVIS</sequence>
<reference evidence="3 4" key="1">
    <citation type="submission" date="2023-12" db="EMBL/GenBank/DDBJ databases">
        <title>Novel species of the genus Arcicella isolated from rivers.</title>
        <authorList>
            <person name="Lu H."/>
        </authorList>
    </citation>
    <scope>NUCLEOTIDE SEQUENCE [LARGE SCALE GENOMIC DNA]</scope>
    <source>
        <strain evidence="3 4">DC25W</strain>
    </source>
</reference>
<comment type="caution">
    <text evidence="3">The sequence shown here is derived from an EMBL/GenBank/DDBJ whole genome shotgun (WGS) entry which is preliminary data.</text>
</comment>
<feature type="domain" description="VOC" evidence="2">
    <location>
        <begin position="21"/>
        <end position="151"/>
    </location>
</feature>
<dbReference type="Pfam" id="PF00903">
    <property type="entry name" value="Glyoxalase"/>
    <property type="match status" value="1"/>
</dbReference>
<accession>A0ABU5SQW9</accession>